<keyword evidence="2" id="KW-1185">Reference proteome</keyword>
<dbReference type="RefSeq" id="WP_254083946.1">
    <property type="nucleotide sequence ID" value="NZ_JAHESE010000006.1"/>
</dbReference>
<name>A0AAP2DXU1_9BACT</name>
<dbReference type="EMBL" id="JAHESE010000006">
    <property type="protein sequence ID" value="MBT1708354.1"/>
    <property type="molecule type" value="Genomic_DNA"/>
</dbReference>
<evidence type="ECO:0000313" key="2">
    <source>
        <dbReference type="Proteomes" id="UP001319080"/>
    </source>
</evidence>
<proteinExistence type="predicted"/>
<organism evidence="1 2">
    <name type="scientific">Dawidia cretensis</name>
    <dbReference type="NCBI Taxonomy" id="2782350"/>
    <lineage>
        <taxon>Bacteria</taxon>
        <taxon>Pseudomonadati</taxon>
        <taxon>Bacteroidota</taxon>
        <taxon>Cytophagia</taxon>
        <taxon>Cytophagales</taxon>
        <taxon>Chryseotaleaceae</taxon>
        <taxon>Dawidia</taxon>
    </lineage>
</organism>
<accession>A0AAP2DXU1</accession>
<protein>
    <submittedName>
        <fullName evidence="1">Uncharacterized protein</fullName>
    </submittedName>
</protein>
<dbReference type="Proteomes" id="UP001319080">
    <property type="component" value="Unassembled WGS sequence"/>
</dbReference>
<sequence length="250" mass="28049">MHEFIHVALSAGIIVGGCTKTHSMASAPANASAELSQQHCTVKVVVDKQLLEKEYFEYVWKINGREVQADSTQDVSFIVPAHSGLDTIYFIKPHYKTEMILVDLVAGETYDIEYNTCCSDFDFARAKYKDVNASVAFTVQGKPRKKLIGGVGFGAAYLKSHETVTLNGSFLRSAMFPNRYHVFVQQYLPGSEEETIARIVNPESMEEVGIYRDSDKSIIDFQYIFLDDDQVTIDIDVKNHTATVREVSRP</sequence>
<dbReference type="AlphaFoldDB" id="A0AAP2DXU1"/>
<evidence type="ECO:0000313" key="1">
    <source>
        <dbReference type="EMBL" id="MBT1708354.1"/>
    </source>
</evidence>
<gene>
    <name evidence="1" type="ORF">KK062_08970</name>
</gene>
<reference evidence="1 2" key="1">
    <citation type="submission" date="2021-05" db="EMBL/GenBank/DDBJ databases">
        <title>A Polyphasic approach of four new species of the genus Ohtaekwangia: Ohtaekwangia histidinii sp. nov., Ohtaekwangia cretensis sp. nov., Ohtaekwangia indiensis sp. nov., Ohtaekwangia reichenbachii sp. nov. from diverse environment.</title>
        <authorList>
            <person name="Octaviana S."/>
        </authorList>
    </citation>
    <scope>NUCLEOTIDE SEQUENCE [LARGE SCALE GENOMIC DNA]</scope>
    <source>
        <strain evidence="1 2">PWU5</strain>
    </source>
</reference>
<comment type="caution">
    <text evidence="1">The sequence shown here is derived from an EMBL/GenBank/DDBJ whole genome shotgun (WGS) entry which is preliminary data.</text>
</comment>